<dbReference type="AlphaFoldDB" id="F0R0Z3"/>
<proteinExistence type="predicted"/>
<dbReference type="eggNOG" id="COG2026">
    <property type="taxonomic scope" value="Bacteria"/>
</dbReference>
<accession>F0R0Z3</accession>
<organism evidence="1 2">
    <name type="scientific">Phocaeicola salanitronis (strain DSM 18170 / JCM 13657 / CCUG 60908 / BL78)</name>
    <name type="common">Bacteroides salanitronis</name>
    <dbReference type="NCBI Taxonomy" id="667015"/>
    <lineage>
        <taxon>Bacteria</taxon>
        <taxon>Pseudomonadati</taxon>
        <taxon>Bacteroidota</taxon>
        <taxon>Bacteroidia</taxon>
        <taxon>Bacteroidales</taxon>
        <taxon>Bacteroidaceae</taxon>
        <taxon>Phocaeicola</taxon>
    </lineage>
</organism>
<name>F0R0Z3_PHOSB</name>
<protein>
    <recommendedName>
        <fullName evidence="3">Addiction module toxin RelE</fullName>
    </recommendedName>
</protein>
<dbReference type="OrthoDB" id="1364255at2"/>
<dbReference type="Proteomes" id="UP000007486">
    <property type="component" value="Chromosome"/>
</dbReference>
<dbReference type="EMBL" id="CP002530">
    <property type="protein sequence ID" value="ADY37366.1"/>
    <property type="molecule type" value="Genomic_DNA"/>
</dbReference>
<evidence type="ECO:0000313" key="1">
    <source>
        <dbReference type="EMBL" id="ADY37366.1"/>
    </source>
</evidence>
<dbReference type="RefSeq" id="WP_013618739.1">
    <property type="nucleotide sequence ID" value="NC_015164.1"/>
</dbReference>
<dbReference type="STRING" id="667015.Bacsa_2833"/>
<gene>
    <name evidence="1" type="ordered locus">Bacsa_2833</name>
</gene>
<dbReference type="KEGG" id="bsa:Bacsa_2833"/>
<keyword evidence="2" id="KW-1185">Reference proteome</keyword>
<evidence type="ECO:0000313" key="2">
    <source>
        <dbReference type="Proteomes" id="UP000007486"/>
    </source>
</evidence>
<reference evidence="1 2" key="1">
    <citation type="journal article" date="2011" name="Stand. Genomic Sci.">
        <title>Complete genome sequence of Bacteroides salanitronis type strain (BL78).</title>
        <authorList>
            <person name="Gronow S."/>
            <person name="Held B."/>
            <person name="Lucas S."/>
            <person name="Lapidus A."/>
            <person name="Del Rio T.G."/>
            <person name="Nolan M."/>
            <person name="Tice H."/>
            <person name="Deshpande S."/>
            <person name="Cheng J.F."/>
            <person name="Pitluck S."/>
            <person name="Liolios K."/>
            <person name="Pagani I."/>
            <person name="Ivanova N."/>
            <person name="Mavromatis K."/>
            <person name="Pati A."/>
            <person name="Tapia R."/>
            <person name="Han C."/>
            <person name="Goodwin L."/>
            <person name="Chen A."/>
            <person name="Palaniappan K."/>
            <person name="Land M."/>
            <person name="Hauser L."/>
            <person name="Chang Y.J."/>
            <person name="Jeffries C.D."/>
            <person name="Brambilla E.M."/>
            <person name="Rohde M."/>
            <person name="Goker M."/>
            <person name="Detter J.C."/>
            <person name="Woyke T."/>
            <person name="Bristow J."/>
            <person name="Markowitz V."/>
            <person name="Hugenholtz P."/>
            <person name="Kyrpides N.C."/>
            <person name="Klenk H.P."/>
            <person name="Eisen J.A."/>
        </authorList>
    </citation>
    <scope>NUCLEOTIDE SEQUENCE [LARGE SCALE GENOMIC DNA]</scope>
    <source>
        <strain evidence="1 2">DSM 18170</strain>
    </source>
</reference>
<evidence type="ECO:0008006" key="3">
    <source>
        <dbReference type="Google" id="ProtNLM"/>
    </source>
</evidence>
<dbReference type="HOGENOM" id="CLU_110687_2_1_10"/>
<sequence>MNFEIITTADVDRAIKRLSKKYKGFDEDIKAFREDLKANPHQGVEIAPHIRKVRMAITAKGKGKAGGARVITFDALVSEQGGKLYLLFIYDKAEASNIKMNVIKAIIKELGL</sequence>